<evidence type="ECO:0000313" key="1">
    <source>
        <dbReference type="EMBL" id="CZR67307.1"/>
    </source>
</evidence>
<keyword evidence="2" id="KW-1185">Reference proteome</keyword>
<evidence type="ECO:0000313" key="2">
    <source>
        <dbReference type="Proteomes" id="UP000184330"/>
    </source>
</evidence>
<dbReference type="OrthoDB" id="3029470at2759"/>
<dbReference type="Proteomes" id="UP000184330">
    <property type="component" value="Unassembled WGS sequence"/>
</dbReference>
<dbReference type="STRING" id="576137.A0A1L7XQV0"/>
<sequence>MDQIPDINEWLVTPQNPPRAIDGLDYERCAALHNYLIRYAWVASNRPLCDLKFQSWFDNHGNAANDLRSRLEPNLVKFLEAVYDPSGSDDTILFYWVSGLTYPDELWFDWEGYSEDGEESRRMTLYRTNSGLLGGHNDGLCYDQKLHKAAMFISIDDQDFANRLEHEHLWHPLETVLSNWISTIRIGKISAGPSGVKLHNEKYGPWMYHSYSPQQVEETVTAFNRLVIAIECRIPKSAKKWPTSNPLISQQILDSTSVPNPSFARSFLTMIRPPNFKYIAPGLLLPTPESFASSQPFTSVKQEDDRL</sequence>
<accession>A0A1L7XQV0</accession>
<proteinExistence type="predicted"/>
<dbReference type="EMBL" id="FJOG01000043">
    <property type="protein sequence ID" value="CZR67307.1"/>
    <property type="molecule type" value="Genomic_DNA"/>
</dbReference>
<dbReference type="AlphaFoldDB" id="A0A1L7XQV0"/>
<gene>
    <name evidence="1" type="ORF">PAC_17206</name>
</gene>
<protein>
    <submittedName>
        <fullName evidence="1">Uncharacterized protein</fullName>
    </submittedName>
</protein>
<reference evidence="1 2" key="1">
    <citation type="submission" date="2016-03" db="EMBL/GenBank/DDBJ databases">
        <authorList>
            <person name="Ploux O."/>
        </authorList>
    </citation>
    <scope>NUCLEOTIDE SEQUENCE [LARGE SCALE GENOMIC DNA]</scope>
    <source>
        <strain evidence="1 2">UAMH 11012</strain>
    </source>
</reference>
<name>A0A1L7XQV0_9HELO</name>
<organism evidence="1 2">
    <name type="scientific">Phialocephala subalpina</name>
    <dbReference type="NCBI Taxonomy" id="576137"/>
    <lineage>
        <taxon>Eukaryota</taxon>
        <taxon>Fungi</taxon>
        <taxon>Dikarya</taxon>
        <taxon>Ascomycota</taxon>
        <taxon>Pezizomycotina</taxon>
        <taxon>Leotiomycetes</taxon>
        <taxon>Helotiales</taxon>
        <taxon>Mollisiaceae</taxon>
        <taxon>Phialocephala</taxon>
        <taxon>Phialocephala fortinii species complex</taxon>
    </lineage>
</organism>